<evidence type="ECO:0000313" key="2">
    <source>
        <dbReference type="Proteomes" id="UP000471322"/>
    </source>
</evidence>
<accession>A0A6N6BBE3</accession>
<sequence length="479" mass="55792">MKTIIAICGIPIFKKVIFDRLKKYYLLNIPFFKIQIFNKSKKYSLLGIPFLKIHYSNKITDLFINEQKSTNEIENILQRLFKYNIVKESDVAFLNIKKSINKEKNAVFGVLPPEKTGIAIFNYNAFVDCECFDMFSDIRDLSIAKGLSKNVFDLKTFIKFDASYLYKKFIYILGNSSHNNPYLHMAKSSVDKQKSWLYIHEANLNNLLFSHCNGNFLAMKEYLIKYYPEFNSELVKLKNFQEFRLWNEELKIYGLRVIVGLTNIHNFIVNNNLCKKLILNELKDYKVNIAEVFLPLPKIINTNSFISKKNSNIIYVGSFGVPHEIKFSLEIAQAIEYLNEYKNLNIKLLIVGYGANGFFKKNNFNKSYVEIYENVSDIQFYSLIRQVDLVIQLRKKPHGESSGPIVSALALDKKIITSKDFVDKKIEEKVFTMDNCKIDYKIIAEKILECIQTSNDVVNYSEIKKTYTYSNLAKLLDEL</sequence>
<protein>
    <recommendedName>
        <fullName evidence="3">Glycosyltransferase</fullName>
    </recommendedName>
</protein>
<evidence type="ECO:0008006" key="3">
    <source>
        <dbReference type="Google" id="ProtNLM"/>
    </source>
</evidence>
<reference evidence="1 2" key="1">
    <citation type="submission" date="2019-11" db="EMBL/GenBank/DDBJ databases">
        <authorList>
            <consortium name="PulseNet: The National Subtyping Network for Foodborne Disease Surveillance"/>
            <person name="Tarr C.L."/>
            <person name="Trees E."/>
            <person name="Katz L.S."/>
            <person name="Carleton-Romer H.A."/>
            <person name="Stroika S."/>
            <person name="Kucerova Z."/>
            <person name="Roache K.F."/>
            <person name="Sabol A.L."/>
            <person name="Besser J."/>
            <person name="Gerner-Smidt P."/>
        </authorList>
    </citation>
    <scope>NUCLEOTIDE SEQUENCE [LARGE SCALE GENOMIC DNA]</scope>
    <source>
        <strain evidence="1 2">PNUSAC013627</strain>
    </source>
</reference>
<comment type="caution">
    <text evidence="1">The sequence shown here is derived from an EMBL/GenBank/DDBJ whole genome shotgun (WGS) entry which is preliminary data.</text>
</comment>
<proteinExistence type="predicted"/>
<dbReference type="RefSeq" id="WP_214098387.1">
    <property type="nucleotide sequence ID" value="NZ_JAHCYN010000004.1"/>
</dbReference>
<dbReference type="EMBL" id="AANNSE010000002">
    <property type="protein sequence ID" value="EDP6814385.1"/>
    <property type="molecule type" value="Genomic_DNA"/>
</dbReference>
<evidence type="ECO:0000313" key="1">
    <source>
        <dbReference type="EMBL" id="EDP6814385.1"/>
    </source>
</evidence>
<name>A0A6N6BBE3_CAMLA</name>
<dbReference type="AlphaFoldDB" id="A0A6N6BBE3"/>
<dbReference type="Proteomes" id="UP000471322">
    <property type="component" value="Unassembled WGS sequence"/>
</dbReference>
<gene>
    <name evidence="1" type="ORF">GL567_02185</name>
</gene>
<organism evidence="1 2">
    <name type="scientific">Campylobacter lari</name>
    <dbReference type="NCBI Taxonomy" id="201"/>
    <lineage>
        <taxon>Bacteria</taxon>
        <taxon>Pseudomonadati</taxon>
        <taxon>Campylobacterota</taxon>
        <taxon>Epsilonproteobacteria</taxon>
        <taxon>Campylobacterales</taxon>
        <taxon>Campylobacteraceae</taxon>
        <taxon>Campylobacter</taxon>
    </lineage>
</organism>